<dbReference type="Proteomes" id="UP000249696">
    <property type="component" value="Unassembled WGS sequence"/>
</dbReference>
<gene>
    <name evidence="1" type="ORF">LV92_02614</name>
</gene>
<evidence type="ECO:0000313" key="1">
    <source>
        <dbReference type="EMBL" id="RAJ11682.1"/>
    </source>
</evidence>
<dbReference type="InterPro" id="IPR032342">
    <property type="entry name" value="DUF4861"/>
</dbReference>
<dbReference type="Pfam" id="PF16153">
    <property type="entry name" value="DUF4861"/>
    <property type="match status" value="1"/>
</dbReference>
<reference evidence="1 2" key="1">
    <citation type="submission" date="2018-06" db="EMBL/GenBank/DDBJ databases">
        <title>Genomic Encyclopedia of Archaeal and Bacterial Type Strains, Phase II (KMG-II): from individual species to whole genera.</title>
        <authorList>
            <person name="Goeker M."/>
        </authorList>
    </citation>
    <scope>NUCLEOTIDE SEQUENCE [LARGE SCALE GENOMIC DNA]</scope>
    <source>
        <strain evidence="1 2">DSM 23522</strain>
    </source>
</reference>
<sequence length="427" mass="48343">MKATLYCLSFVLLIAFPSCKKEVEKGQIIQLTNTSEVDLLDKPISVDKKLLSQKDSLAKYPLVVFDLDTLPSQLNDTDNDGQWDELFFVADFNPKESKAIELNWTDQKPIYRARTSVRFGKRSSADTPVQPTTSETMMANELPKSLGYQQYQTDGPSWENDKVGFRHYLDGRNAKDLFGKKTSGISPEDVGLNANGAVEDNYHVMEDWGRDILAVGNSVGLGGYALITETEFMRLGVTVEDSINNVEKTSFQIVAEGPVNSILSYTYDHWMPNDRTYSVNEITTIWPGMYGYKNKVSVSGLKGDEYLAVGLVNIHTDKELGIFDDNSKYVILYTHDMQTYDKEWWLGMALIVPKDKYLGHTEAPKTGNLSNSYLAKLKISNNEPISYYAIAGWELSDEKFTDETYFINYLKRLTRQLSAEIDIEIKN</sequence>
<name>A0A327R6T2_9FLAO</name>
<proteinExistence type="predicted"/>
<protein>
    <submittedName>
        <fullName evidence="1">Uncharacterized protein DUF4861</fullName>
    </submittedName>
</protein>
<dbReference type="OrthoDB" id="846806at2"/>
<dbReference type="EMBL" id="QLLN01000004">
    <property type="protein sequence ID" value="RAJ11682.1"/>
    <property type="molecule type" value="Genomic_DNA"/>
</dbReference>
<comment type="caution">
    <text evidence="1">The sequence shown here is derived from an EMBL/GenBank/DDBJ whole genome shotgun (WGS) entry which is preliminary data.</text>
</comment>
<organism evidence="1 2">
    <name type="scientific">Arenibacter echinorum</name>
    <dbReference type="NCBI Taxonomy" id="440515"/>
    <lineage>
        <taxon>Bacteria</taxon>
        <taxon>Pseudomonadati</taxon>
        <taxon>Bacteroidota</taxon>
        <taxon>Flavobacteriia</taxon>
        <taxon>Flavobacteriales</taxon>
        <taxon>Flavobacteriaceae</taxon>
        <taxon>Arenibacter</taxon>
    </lineage>
</organism>
<evidence type="ECO:0000313" key="2">
    <source>
        <dbReference type="Proteomes" id="UP000249696"/>
    </source>
</evidence>
<dbReference type="AlphaFoldDB" id="A0A327R6T2"/>
<accession>A0A327R6T2</accession>
<dbReference type="RefSeq" id="WP_111624048.1">
    <property type="nucleotide sequence ID" value="NZ_QLLN01000004.1"/>
</dbReference>
<keyword evidence="2" id="KW-1185">Reference proteome</keyword>